<proteinExistence type="predicted"/>
<dbReference type="EMBL" id="KI674563">
    <property type="protein sequence ID" value="ETL33221.1"/>
    <property type="molecule type" value="Genomic_DNA"/>
</dbReference>
<feature type="compositionally biased region" description="Acidic residues" evidence="1">
    <location>
        <begin position="99"/>
        <end position="111"/>
    </location>
</feature>
<evidence type="ECO:0000256" key="1">
    <source>
        <dbReference type="SAM" id="MobiDB-lite"/>
    </source>
</evidence>
<dbReference type="VEuPathDB" id="FungiDB:PPTG_22032"/>
<accession>W2IGD5</accession>
<feature type="compositionally biased region" description="Basic and acidic residues" evidence="1">
    <location>
        <begin position="137"/>
        <end position="151"/>
    </location>
</feature>
<evidence type="ECO:0000313" key="2">
    <source>
        <dbReference type="EMBL" id="ETL33221.1"/>
    </source>
</evidence>
<dbReference type="Proteomes" id="UP000053864">
    <property type="component" value="Unassembled WGS sequence"/>
</dbReference>
<protein>
    <submittedName>
        <fullName evidence="2">Uncharacterized protein</fullName>
    </submittedName>
</protein>
<feature type="compositionally biased region" description="Basic and acidic residues" evidence="1">
    <location>
        <begin position="118"/>
        <end position="127"/>
    </location>
</feature>
<reference evidence="2" key="1">
    <citation type="submission" date="2013-11" db="EMBL/GenBank/DDBJ databases">
        <title>The Genome Sequence of Phytophthora parasitica CJ05E6.</title>
        <authorList>
            <consortium name="The Broad Institute Genomics Platform"/>
            <person name="Russ C."/>
            <person name="Tyler B."/>
            <person name="Panabieres F."/>
            <person name="Shan W."/>
            <person name="Tripathy S."/>
            <person name="Grunwald N."/>
            <person name="Machado M."/>
            <person name="Johnson C.S."/>
            <person name="Arredondo F."/>
            <person name="Hong C."/>
            <person name="Coffey M."/>
            <person name="Young S.K."/>
            <person name="Zeng Q."/>
            <person name="Gargeya S."/>
            <person name="Fitzgerald M."/>
            <person name="Abouelleil A."/>
            <person name="Alvarado L."/>
            <person name="Chapman S.B."/>
            <person name="Gainer-Dewar J."/>
            <person name="Goldberg J."/>
            <person name="Griggs A."/>
            <person name="Gujja S."/>
            <person name="Hansen M."/>
            <person name="Howarth C."/>
            <person name="Imamovic A."/>
            <person name="Ireland A."/>
            <person name="Larimer J."/>
            <person name="McCowan C."/>
            <person name="Murphy C."/>
            <person name="Pearson M."/>
            <person name="Poon T.W."/>
            <person name="Priest M."/>
            <person name="Roberts A."/>
            <person name="Saif S."/>
            <person name="Shea T."/>
            <person name="Sykes S."/>
            <person name="Wortman J."/>
            <person name="Nusbaum C."/>
            <person name="Birren B."/>
        </authorList>
    </citation>
    <scope>NUCLEOTIDE SEQUENCE [LARGE SCALE GENOMIC DNA]</scope>
    <source>
        <strain evidence="2">CJ05E6</strain>
    </source>
</reference>
<sequence>MFPNFTSLAQREQKRLDLLERVKRRVRQEEQKRGMYADAQWASDVINTISVSKQSTQDSSIQTDDGLLKKPPIVIDTTVGSQDPAYVRASLETQTPLEEIVEEPVATEDIESQGSRGSARESGDLGHRPSTNSQEIPEDKRPSSEEEKTKETIEPLLAAENESHKHLIGLYQRNPVLSRFKFLPRDMNARPMNKYYIGKDGGIFRFSSNRKVKSIPSKLSWIVSESYVRDMIRDDEGVRDAILLYFKGKEDEEKRKKSGIEQSTKSADTGEDQNISRERLYWFLSFYGKLLQKNRIPIEPIFKHGGYKSDGYYQKQDVRE</sequence>
<feature type="region of interest" description="Disordered" evidence="1">
    <location>
        <begin position="93"/>
        <end position="151"/>
    </location>
</feature>
<organism evidence="2">
    <name type="scientific">Phytophthora nicotianae</name>
    <name type="common">Potato buckeye rot agent</name>
    <name type="synonym">Phytophthora parasitica</name>
    <dbReference type="NCBI Taxonomy" id="4792"/>
    <lineage>
        <taxon>Eukaryota</taxon>
        <taxon>Sar</taxon>
        <taxon>Stramenopiles</taxon>
        <taxon>Oomycota</taxon>
        <taxon>Peronosporomycetes</taxon>
        <taxon>Peronosporales</taxon>
        <taxon>Peronosporaceae</taxon>
        <taxon>Phytophthora</taxon>
    </lineage>
</organism>
<dbReference type="AlphaFoldDB" id="W2IGD5"/>
<name>W2IGD5_PHYNI</name>
<feature type="non-terminal residue" evidence="2">
    <location>
        <position position="320"/>
    </location>
</feature>
<gene>
    <name evidence="2" type="ORF">L916_14269</name>
</gene>